<dbReference type="Gene3D" id="3.40.50.1820">
    <property type="entry name" value="alpha/beta hydrolase"/>
    <property type="match status" value="1"/>
</dbReference>
<dbReference type="Pfam" id="PF01764">
    <property type="entry name" value="Lipase_3"/>
    <property type="match status" value="1"/>
</dbReference>
<dbReference type="Proteomes" id="UP000887575">
    <property type="component" value="Unassembled WGS sequence"/>
</dbReference>
<protein>
    <recommendedName>
        <fullName evidence="2">Fungal lipase-type domain-containing protein</fullName>
    </recommendedName>
</protein>
<dbReference type="AlphaFoldDB" id="A0AAF3FRJ1"/>
<evidence type="ECO:0000313" key="3">
    <source>
        <dbReference type="Proteomes" id="UP000887575"/>
    </source>
</evidence>
<evidence type="ECO:0000259" key="2">
    <source>
        <dbReference type="Pfam" id="PF01764"/>
    </source>
</evidence>
<keyword evidence="3" id="KW-1185">Reference proteome</keyword>
<reference evidence="4" key="1">
    <citation type="submission" date="2024-02" db="UniProtKB">
        <authorList>
            <consortium name="WormBaseParasite"/>
        </authorList>
    </citation>
    <scope>IDENTIFICATION</scope>
</reference>
<feature type="signal peptide" evidence="1">
    <location>
        <begin position="1"/>
        <end position="19"/>
    </location>
</feature>
<organism evidence="3 4">
    <name type="scientific">Mesorhabditis belari</name>
    <dbReference type="NCBI Taxonomy" id="2138241"/>
    <lineage>
        <taxon>Eukaryota</taxon>
        <taxon>Metazoa</taxon>
        <taxon>Ecdysozoa</taxon>
        <taxon>Nematoda</taxon>
        <taxon>Chromadorea</taxon>
        <taxon>Rhabditida</taxon>
        <taxon>Rhabditina</taxon>
        <taxon>Rhabditomorpha</taxon>
        <taxon>Rhabditoidea</taxon>
        <taxon>Rhabditidae</taxon>
        <taxon>Mesorhabditinae</taxon>
        <taxon>Mesorhabditis</taxon>
    </lineage>
</organism>
<accession>A0AAF3FRJ1</accession>
<name>A0AAF3FRJ1_9BILA</name>
<dbReference type="WBParaSite" id="MBELARI_LOCUS9864">
    <property type="protein sequence ID" value="MBELARI_LOCUS9864"/>
    <property type="gene ID" value="MBELARI_LOCUS9864"/>
</dbReference>
<dbReference type="InterPro" id="IPR002921">
    <property type="entry name" value="Fungal_lipase-type"/>
</dbReference>
<evidence type="ECO:0000313" key="4">
    <source>
        <dbReference type="WBParaSite" id="MBELARI_LOCUS9864"/>
    </source>
</evidence>
<proteinExistence type="predicted"/>
<dbReference type="PANTHER" id="PTHR45908">
    <property type="entry name" value="PROTEIN CBG11750-RELATED"/>
    <property type="match status" value="1"/>
</dbReference>
<dbReference type="InterPro" id="IPR029058">
    <property type="entry name" value="AB_hydrolase_fold"/>
</dbReference>
<sequence>MTSYFAIPILLFLFQNVSAQYSEAFSRNVIWPLAAGALRDDPQKCIESGTGDGKLRRKIELQCDILNETCSAYTAVSDSRMAIILSWRGSVGAYEIEMEALDILFGQQLTFPGGAKVADFFYNAFLKLWNAGIKDDFFTLQQKYPDYEIWVTGHSLGGAMAGLCAGYLKQMGFADPSKIRLITYGEPRTGDAQYSTLLNSLPYSYRVVHDNDWIPHVPFKNENYLHHGIEIYYPNNMTLGLPYTICVGNEDKSCSSGAPLFRLNFRDHTLYFGIELDNYLSRECKY</sequence>
<feature type="chain" id="PRO_5042204321" description="Fungal lipase-type domain-containing protein" evidence="1">
    <location>
        <begin position="20"/>
        <end position="286"/>
    </location>
</feature>
<dbReference type="SUPFAM" id="SSF53474">
    <property type="entry name" value="alpha/beta-Hydrolases"/>
    <property type="match status" value="1"/>
</dbReference>
<dbReference type="GO" id="GO:0006629">
    <property type="term" value="P:lipid metabolic process"/>
    <property type="evidence" value="ECO:0007669"/>
    <property type="project" value="InterPro"/>
</dbReference>
<evidence type="ECO:0000256" key="1">
    <source>
        <dbReference type="SAM" id="SignalP"/>
    </source>
</evidence>
<dbReference type="CDD" id="cd00519">
    <property type="entry name" value="Lipase_3"/>
    <property type="match status" value="1"/>
</dbReference>
<feature type="domain" description="Fungal lipase-type" evidence="2">
    <location>
        <begin position="85"/>
        <end position="221"/>
    </location>
</feature>
<keyword evidence="1" id="KW-0732">Signal</keyword>